<protein>
    <submittedName>
        <fullName evidence="2">T9SS type A sorting domain-containing protein</fullName>
    </submittedName>
</protein>
<evidence type="ECO:0000313" key="2">
    <source>
        <dbReference type="EMBL" id="MUU77735.1"/>
    </source>
</evidence>
<name>A0A6L6U679_9FLAO</name>
<comment type="caution">
    <text evidence="2">The sequence shown here is derived from an EMBL/GenBank/DDBJ whole genome shotgun (WGS) entry which is preliminary data.</text>
</comment>
<gene>
    <name evidence="2" type="ORF">GN138_04705</name>
</gene>
<dbReference type="AlphaFoldDB" id="A0A6L6U679"/>
<dbReference type="InterPro" id="IPR026444">
    <property type="entry name" value="Secre_tail"/>
</dbReference>
<keyword evidence="1" id="KW-0732">Signal</keyword>
<dbReference type="NCBIfam" id="TIGR04183">
    <property type="entry name" value="Por_Secre_tail"/>
    <property type="match status" value="1"/>
</dbReference>
<proteinExistence type="predicted"/>
<dbReference type="NCBIfam" id="NF038128">
    <property type="entry name" value="choice_anch_J"/>
    <property type="match status" value="1"/>
</dbReference>
<accession>A0A6L6U679</accession>
<dbReference type="EMBL" id="WOWS01000001">
    <property type="protein sequence ID" value="MUU77735.1"/>
    <property type="molecule type" value="Genomic_DNA"/>
</dbReference>
<dbReference type="Proteomes" id="UP000478208">
    <property type="component" value="Unassembled WGS sequence"/>
</dbReference>
<evidence type="ECO:0000313" key="3">
    <source>
        <dbReference type="Proteomes" id="UP000478208"/>
    </source>
</evidence>
<organism evidence="2 3">
    <name type="scientific">Winogradskyella endarachnes</name>
    <dbReference type="NCBI Taxonomy" id="2681965"/>
    <lineage>
        <taxon>Bacteria</taxon>
        <taxon>Pseudomonadati</taxon>
        <taxon>Bacteroidota</taxon>
        <taxon>Flavobacteriia</taxon>
        <taxon>Flavobacteriales</taxon>
        <taxon>Flavobacteriaceae</taxon>
        <taxon>Winogradskyella</taxon>
    </lineage>
</organism>
<evidence type="ECO:0000256" key="1">
    <source>
        <dbReference type="ARBA" id="ARBA00022729"/>
    </source>
</evidence>
<keyword evidence="3" id="KW-1185">Reference proteome</keyword>
<dbReference type="RefSeq" id="WP_157362601.1">
    <property type="nucleotide sequence ID" value="NZ_WOWS01000001.1"/>
</dbReference>
<sequence>MKKNLQLSLALLASIAIYGQEYDACGNIETVPYSTNFSSFLPSCWDEADYATITDGPSVFGTGGWAVDGFNNNGTTGAVKTRVRWAGKKDWLISPYLDITPASSTGSYSVSWDMAFAGHLGTTFQPLAADDELHLLIKKQGATEVWTSIAVYDDTTVLDDAGETIIIEIPAAYNGSVIQLAFWIDEGTNGYNAGDGTYSDVDLSIDNFQVIETTAANSCDPVADLDEDFSSVIEPNLPDCWVSLIGTTAVNDDAEISSQSLYANSASNALVIFSLENANDTTDESIILVSPEISNLSLGTHSLSFYAFSENDDIIVGTLSDPNDASTFTALETVELSNDYSADGNYVEYNVDFTGYTGTNSYIGFKHPRIEDTPSFIYLDDITWQVDSSLSIGDSIEDKDIKIYPRITSENVYVEGFEFQSANVFTLTGQKIAVQFSGSMIYTNKLSSGMYIVQLTDLNGNNYTGKFIKN</sequence>
<reference evidence="2 3" key="1">
    <citation type="submission" date="2019-12" db="EMBL/GenBank/DDBJ databases">
        <authorList>
            <person name="Li J."/>
        </authorList>
    </citation>
    <scope>NUCLEOTIDE SEQUENCE [LARGE SCALE GENOMIC DNA]</scope>
    <source>
        <strain evidence="2 3">HL2-2</strain>
    </source>
</reference>